<evidence type="ECO:0000256" key="3">
    <source>
        <dbReference type="PROSITE-ProRule" id="PRU00317"/>
    </source>
</evidence>
<evidence type="ECO:0000259" key="4">
    <source>
        <dbReference type="PROSITE" id="PS50303"/>
    </source>
</evidence>
<dbReference type="InterPro" id="IPR011989">
    <property type="entry name" value="ARM-like"/>
</dbReference>
<dbReference type="SMART" id="SM00025">
    <property type="entry name" value="Pumilio"/>
    <property type="match status" value="4"/>
</dbReference>
<keyword evidence="1" id="KW-0677">Repeat</keyword>
<dbReference type="Gene3D" id="1.25.10.10">
    <property type="entry name" value="Leucine-rich Repeat Variant"/>
    <property type="match status" value="1"/>
</dbReference>
<dbReference type="PROSITE" id="PS50303">
    <property type="entry name" value="PUM_HD"/>
    <property type="match status" value="1"/>
</dbReference>
<dbReference type="PANTHER" id="PTHR12537:SF135">
    <property type="entry name" value="PUM-HD DOMAIN-CONTAINING PROTEIN"/>
    <property type="match status" value="1"/>
</dbReference>
<dbReference type="InterPro" id="IPR033133">
    <property type="entry name" value="PUM-HD"/>
</dbReference>
<name>A0A8R7K0Q7_TRIUA</name>
<evidence type="ECO:0000313" key="5">
    <source>
        <dbReference type="EnsemblPlants" id="TuG1812G0100002788.01.T01"/>
    </source>
</evidence>
<dbReference type="InterPro" id="IPR001313">
    <property type="entry name" value="Pumilio_RNA-bd_rpt"/>
</dbReference>
<feature type="repeat" description="Pumilio" evidence="3">
    <location>
        <begin position="5"/>
        <end position="40"/>
    </location>
</feature>
<evidence type="ECO:0000256" key="1">
    <source>
        <dbReference type="ARBA" id="ARBA00022737"/>
    </source>
</evidence>
<protein>
    <recommendedName>
        <fullName evidence="4">PUM-HD domain-containing protein</fullName>
    </recommendedName>
</protein>
<dbReference type="EnsemblPlants" id="TuG1812G0100002788.01.T01">
    <property type="protein sequence ID" value="TuG1812G0100002788.01.T01"/>
    <property type="gene ID" value="TuG1812G0100002788.01"/>
</dbReference>
<organism evidence="5 6">
    <name type="scientific">Triticum urartu</name>
    <name type="common">Red wild einkorn</name>
    <name type="synonym">Crithodium urartu</name>
    <dbReference type="NCBI Taxonomy" id="4572"/>
    <lineage>
        <taxon>Eukaryota</taxon>
        <taxon>Viridiplantae</taxon>
        <taxon>Streptophyta</taxon>
        <taxon>Embryophyta</taxon>
        <taxon>Tracheophyta</taxon>
        <taxon>Spermatophyta</taxon>
        <taxon>Magnoliopsida</taxon>
        <taxon>Liliopsida</taxon>
        <taxon>Poales</taxon>
        <taxon>Poaceae</taxon>
        <taxon>BOP clade</taxon>
        <taxon>Pooideae</taxon>
        <taxon>Triticodae</taxon>
        <taxon>Triticeae</taxon>
        <taxon>Triticinae</taxon>
        <taxon>Triticum</taxon>
    </lineage>
</organism>
<evidence type="ECO:0000256" key="2">
    <source>
        <dbReference type="ARBA" id="ARBA00022845"/>
    </source>
</evidence>
<feature type="domain" description="PUM-HD" evidence="4">
    <location>
        <begin position="1"/>
        <end position="181"/>
    </location>
</feature>
<dbReference type="InterPro" id="IPR016024">
    <property type="entry name" value="ARM-type_fold"/>
</dbReference>
<dbReference type="Proteomes" id="UP000015106">
    <property type="component" value="Chromosome 1"/>
</dbReference>
<dbReference type="GO" id="GO:0005737">
    <property type="term" value="C:cytoplasm"/>
    <property type="evidence" value="ECO:0007669"/>
    <property type="project" value="TreeGrafter"/>
</dbReference>
<dbReference type="Pfam" id="PF00806">
    <property type="entry name" value="PUF"/>
    <property type="match status" value="4"/>
</dbReference>
<dbReference type="Gramene" id="TuG1812G0100002788.01.T01">
    <property type="protein sequence ID" value="TuG1812G0100002788.01.T01"/>
    <property type="gene ID" value="TuG1812G0100002788.01"/>
</dbReference>
<dbReference type="AlphaFoldDB" id="A0A8R7K0Q7"/>
<sequence length="181" mass="20835">MLYKEITPHIRTLTTDAFPTYVIQKLLAHGPRVYFGILIANLMGHVLDLSLHLYGCRVIQKAFEISGIDQQIEMAKELESNLFKCIFDQHANHAIQKCIECVQPQYIQFIYRRLCGRAKMLSTHPYGCHVVQKMLEFCKVYHGDSRLCKGAVGRPIWKLHCAVHCGAWRTSSSTNYYVEIC</sequence>
<evidence type="ECO:0000313" key="6">
    <source>
        <dbReference type="Proteomes" id="UP000015106"/>
    </source>
</evidence>
<reference evidence="5" key="2">
    <citation type="submission" date="2018-03" db="EMBL/GenBank/DDBJ databases">
        <title>The Triticum urartu genome reveals the dynamic nature of wheat genome evolution.</title>
        <authorList>
            <person name="Ling H."/>
            <person name="Ma B."/>
            <person name="Shi X."/>
            <person name="Liu H."/>
            <person name="Dong L."/>
            <person name="Sun H."/>
            <person name="Cao Y."/>
            <person name="Gao Q."/>
            <person name="Zheng S."/>
            <person name="Li Y."/>
            <person name="Yu Y."/>
            <person name="Du H."/>
            <person name="Qi M."/>
            <person name="Li Y."/>
            <person name="Yu H."/>
            <person name="Cui Y."/>
            <person name="Wang N."/>
            <person name="Chen C."/>
            <person name="Wu H."/>
            <person name="Zhao Y."/>
            <person name="Zhang J."/>
            <person name="Li Y."/>
            <person name="Zhou W."/>
            <person name="Zhang B."/>
            <person name="Hu W."/>
            <person name="Eijk M."/>
            <person name="Tang J."/>
            <person name="Witsenboer H."/>
            <person name="Zhao S."/>
            <person name="Li Z."/>
            <person name="Zhang A."/>
            <person name="Wang D."/>
            <person name="Liang C."/>
        </authorList>
    </citation>
    <scope>NUCLEOTIDE SEQUENCE [LARGE SCALE GENOMIC DNA]</scope>
    <source>
        <strain evidence="5">cv. G1812</strain>
    </source>
</reference>
<proteinExistence type="predicted"/>
<dbReference type="GO" id="GO:0003729">
    <property type="term" value="F:mRNA binding"/>
    <property type="evidence" value="ECO:0007669"/>
    <property type="project" value="TreeGrafter"/>
</dbReference>
<dbReference type="PROSITE" id="PS50302">
    <property type="entry name" value="PUM"/>
    <property type="match status" value="4"/>
</dbReference>
<feature type="repeat" description="Pumilio" evidence="3">
    <location>
        <begin position="113"/>
        <end position="149"/>
    </location>
</feature>
<keyword evidence="2" id="KW-0810">Translation regulation</keyword>
<feature type="repeat" description="Pumilio" evidence="3">
    <location>
        <begin position="41"/>
        <end position="76"/>
    </location>
</feature>
<reference evidence="5" key="3">
    <citation type="submission" date="2022-06" db="UniProtKB">
        <authorList>
            <consortium name="EnsemblPlants"/>
        </authorList>
    </citation>
    <scope>IDENTIFICATION</scope>
</reference>
<dbReference type="PANTHER" id="PTHR12537">
    <property type="entry name" value="RNA BINDING PROTEIN PUMILIO-RELATED"/>
    <property type="match status" value="1"/>
</dbReference>
<reference evidence="6" key="1">
    <citation type="journal article" date="2013" name="Nature">
        <title>Draft genome of the wheat A-genome progenitor Triticum urartu.</title>
        <authorList>
            <person name="Ling H.Q."/>
            <person name="Zhao S."/>
            <person name="Liu D."/>
            <person name="Wang J."/>
            <person name="Sun H."/>
            <person name="Zhang C."/>
            <person name="Fan H."/>
            <person name="Li D."/>
            <person name="Dong L."/>
            <person name="Tao Y."/>
            <person name="Gao C."/>
            <person name="Wu H."/>
            <person name="Li Y."/>
            <person name="Cui Y."/>
            <person name="Guo X."/>
            <person name="Zheng S."/>
            <person name="Wang B."/>
            <person name="Yu K."/>
            <person name="Liang Q."/>
            <person name="Yang W."/>
            <person name="Lou X."/>
            <person name="Chen J."/>
            <person name="Feng M."/>
            <person name="Jian J."/>
            <person name="Zhang X."/>
            <person name="Luo G."/>
            <person name="Jiang Y."/>
            <person name="Liu J."/>
            <person name="Wang Z."/>
            <person name="Sha Y."/>
            <person name="Zhang B."/>
            <person name="Wu H."/>
            <person name="Tang D."/>
            <person name="Shen Q."/>
            <person name="Xue P."/>
            <person name="Zou S."/>
            <person name="Wang X."/>
            <person name="Liu X."/>
            <person name="Wang F."/>
            <person name="Yang Y."/>
            <person name="An X."/>
            <person name="Dong Z."/>
            <person name="Zhang K."/>
            <person name="Zhang X."/>
            <person name="Luo M.C."/>
            <person name="Dvorak J."/>
            <person name="Tong Y."/>
            <person name="Wang J."/>
            <person name="Yang H."/>
            <person name="Li Z."/>
            <person name="Wang D."/>
            <person name="Zhang A."/>
            <person name="Wang J."/>
        </authorList>
    </citation>
    <scope>NUCLEOTIDE SEQUENCE</scope>
    <source>
        <strain evidence="6">cv. G1812</strain>
    </source>
</reference>
<accession>A0A8R7K0Q7</accession>
<dbReference type="GO" id="GO:0006417">
    <property type="term" value="P:regulation of translation"/>
    <property type="evidence" value="ECO:0007669"/>
    <property type="project" value="UniProtKB-KW"/>
</dbReference>
<keyword evidence="6" id="KW-1185">Reference proteome</keyword>
<feature type="repeat" description="Pumilio" evidence="3">
    <location>
        <begin position="77"/>
        <end position="112"/>
    </location>
</feature>
<dbReference type="SUPFAM" id="SSF48371">
    <property type="entry name" value="ARM repeat"/>
    <property type="match status" value="1"/>
</dbReference>